<dbReference type="PANTHER" id="PTHR37069:SF2">
    <property type="entry name" value="PIGGYBAC TRANSPOSABLE ELEMENT-DERIVED PROTEIN DOMAIN-CONTAINING PROTEIN"/>
    <property type="match status" value="1"/>
</dbReference>
<dbReference type="eggNOG" id="ENOG502RGUT">
    <property type="taxonomic scope" value="Eukaryota"/>
</dbReference>
<protein>
    <submittedName>
        <fullName evidence="2">Uncharacterized protein</fullName>
    </submittedName>
</protein>
<feature type="region of interest" description="Disordered" evidence="1">
    <location>
        <begin position="176"/>
        <end position="208"/>
    </location>
</feature>
<feature type="region of interest" description="Disordered" evidence="1">
    <location>
        <begin position="104"/>
        <end position="123"/>
    </location>
</feature>
<evidence type="ECO:0000256" key="1">
    <source>
        <dbReference type="SAM" id="MobiDB-lite"/>
    </source>
</evidence>
<evidence type="ECO:0000313" key="2">
    <source>
        <dbReference type="EMBL" id="ETI31534.1"/>
    </source>
</evidence>
<dbReference type="PANTHER" id="PTHR37069">
    <property type="entry name" value="DDE_TNP_1_7 DOMAIN-CONTAINING PROTEIN"/>
    <property type="match status" value="1"/>
</dbReference>
<dbReference type="AlphaFoldDB" id="V9DXG1"/>
<dbReference type="EMBL" id="ANIZ01003762">
    <property type="protein sequence ID" value="ETI31534.1"/>
    <property type="molecule type" value="Genomic_DNA"/>
</dbReference>
<name>V9DXG1_PHYNI</name>
<feature type="compositionally biased region" description="Gly residues" evidence="1">
    <location>
        <begin position="196"/>
        <end position="206"/>
    </location>
</feature>
<comment type="caution">
    <text evidence="2">The sequence shown here is derived from an EMBL/GenBank/DDBJ whole genome shotgun (WGS) entry which is preliminary data.</text>
</comment>
<accession>V9DXG1</accession>
<sequence>MAKRTHDEPSGARKRRRGRSSVDGANEVTATSLGGVAAFKDVWAALTKAGWTSKKPTAKSLDTCFKYILPGRRHNGEEGVDFLLGEMAVLRFVEVCASEVASSEASQGTCETGGTVPDDSGGNAVGRMAGRIIGGRHVATARRSIRTAAVNIDDVEAVRNVGARVDEATGMATVAARDPRGGRGKARVRQSPSSCTGGGVNAGDAGGHTAVAGRVERGLGTGERREGSTAQRAVRASSLAGVNCGGGGGGDHGVRGGGVQGCGSRGGCGGQKARPATDTATSKANEMDDTELRDGVSREVDIDHTVPESPQAGVAQGAPTTPARTPPIMLQDVYISKLVAFSPNKEKWMKAKAYRPIGTAYIIGCTVK</sequence>
<keyword evidence="3" id="KW-1185">Reference proteome</keyword>
<proteinExistence type="predicted"/>
<evidence type="ECO:0000313" key="3">
    <source>
        <dbReference type="Proteomes" id="UP000018721"/>
    </source>
</evidence>
<feature type="region of interest" description="Disordered" evidence="1">
    <location>
        <begin position="264"/>
        <end position="291"/>
    </location>
</feature>
<dbReference type="Proteomes" id="UP000018721">
    <property type="component" value="Unassembled WGS sequence"/>
</dbReference>
<reference evidence="2 3" key="1">
    <citation type="submission" date="2013-11" db="EMBL/GenBank/DDBJ databases">
        <title>The Genome Sequence of Phytophthora parasitica P1569.</title>
        <authorList>
            <consortium name="The Broad Institute Genomics Platform"/>
            <person name="Russ C."/>
            <person name="Tyler B."/>
            <person name="Panabieres F."/>
            <person name="Shan W."/>
            <person name="Tripathy S."/>
            <person name="Grunwald N."/>
            <person name="Machado M."/>
            <person name="Johnson C.S."/>
            <person name="Arredondo F."/>
            <person name="Hong C."/>
            <person name="Coffey M."/>
            <person name="Young S.K."/>
            <person name="Zeng Q."/>
            <person name="Gargeya S."/>
            <person name="Fitzgerald M."/>
            <person name="Abouelleil A."/>
            <person name="Alvarado L."/>
            <person name="Chapman S.B."/>
            <person name="Gainer-Dewar J."/>
            <person name="Goldberg J."/>
            <person name="Griggs A."/>
            <person name="Gujja S."/>
            <person name="Hansen M."/>
            <person name="Howarth C."/>
            <person name="Imamovic A."/>
            <person name="Ireland A."/>
            <person name="Larimer J."/>
            <person name="McCowan C."/>
            <person name="Murphy C."/>
            <person name="Pearson M."/>
            <person name="Poon T.W."/>
            <person name="Priest M."/>
            <person name="Roberts A."/>
            <person name="Saif S."/>
            <person name="Shea T."/>
            <person name="Sykes S."/>
            <person name="Wortman J."/>
            <person name="Nusbaum C."/>
            <person name="Birren B."/>
        </authorList>
    </citation>
    <scope>NUCLEOTIDE SEQUENCE [LARGE SCALE GENOMIC DNA]</scope>
    <source>
        <strain evidence="2 3">P1569</strain>
    </source>
</reference>
<dbReference type="HOGENOM" id="CLU_753303_0_0_1"/>
<feature type="compositionally biased region" description="Basic and acidic residues" evidence="1">
    <location>
        <begin position="1"/>
        <end position="11"/>
    </location>
</feature>
<feature type="region of interest" description="Disordered" evidence="1">
    <location>
        <begin position="1"/>
        <end position="26"/>
    </location>
</feature>
<dbReference type="OrthoDB" id="125227at2759"/>
<gene>
    <name evidence="2" type="ORF">F443_21500</name>
</gene>
<organism evidence="2 3">
    <name type="scientific">Phytophthora nicotianae P1569</name>
    <dbReference type="NCBI Taxonomy" id="1317065"/>
    <lineage>
        <taxon>Eukaryota</taxon>
        <taxon>Sar</taxon>
        <taxon>Stramenopiles</taxon>
        <taxon>Oomycota</taxon>
        <taxon>Peronosporomycetes</taxon>
        <taxon>Peronosporales</taxon>
        <taxon>Peronosporaceae</taxon>
        <taxon>Phytophthora</taxon>
    </lineage>
</organism>